<dbReference type="Pfam" id="PF00293">
    <property type="entry name" value="NUDIX"/>
    <property type="match status" value="1"/>
</dbReference>
<dbReference type="Gene3D" id="3.90.79.10">
    <property type="entry name" value="Nucleoside Triphosphate Pyrophosphohydrolase"/>
    <property type="match status" value="1"/>
</dbReference>
<dbReference type="InterPro" id="IPR000086">
    <property type="entry name" value="NUDIX_hydrolase_dom"/>
</dbReference>
<dbReference type="EMBL" id="JAELXS010000003">
    <property type="protein sequence ID" value="MBJ6121560.1"/>
    <property type="molecule type" value="Genomic_DNA"/>
</dbReference>
<keyword evidence="3" id="KW-0479">Metal-binding</keyword>
<protein>
    <submittedName>
        <fullName evidence="8">NUDIX domain-containing protein</fullName>
    </submittedName>
</protein>
<name>A0ABS0XP42_9SPHN</name>
<dbReference type="CDD" id="cd18870">
    <property type="entry name" value="NUDIX_AcylCoAdiphos_Nudt19"/>
    <property type="match status" value="1"/>
</dbReference>
<dbReference type="InterPro" id="IPR015797">
    <property type="entry name" value="NUDIX_hydrolase-like_dom_sf"/>
</dbReference>
<dbReference type="InterPro" id="IPR039121">
    <property type="entry name" value="NUDT19"/>
</dbReference>
<feature type="domain" description="Nudix hydrolase" evidence="7">
    <location>
        <begin position="6"/>
        <end position="196"/>
    </location>
</feature>
<evidence type="ECO:0000259" key="7">
    <source>
        <dbReference type="PROSITE" id="PS51462"/>
    </source>
</evidence>
<keyword evidence="6" id="KW-0464">Manganese</keyword>
<dbReference type="PANTHER" id="PTHR12318:SF0">
    <property type="entry name" value="ACYL-COENZYME A DIPHOSPHATASE NUDT19"/>
    <property type="match status" value="1"/>
</dbReference>
<evidence type="ECO:0000256" key="5">
    <source>
        <dbReference type="ARBA" id="ARBA00022842"/>
    </source>
</evidence>
<comment type="caution">
    <text evidence="8">The sequence shown here is derived from an EMBL/GenBank/DDBJ whole genome shotgun (WGS) entry which is preliminary data.</text>
</comment>
<dbReference type="Proteomes" id="UP000640426">
    <property type="component" value="Unassembled WGS sequence"/>
</dbReference>
<dbReference type="SUPFAM" id="SSF55811">
    <property type="entry name" value="Nudix"/>
    <property type="match status" value="1"/>
</dbReference>
<keyword evidence="4" id="KW-0378">Hydrolase</keyword>
<evidence type="ECO:0000256" key="1">
    <source>
        <dbReference type="ARBA" id="ARBA00001936"/>
    </source>
</evidence>
<evidence type="ECO:0000256" key="6">
    <source>
        <dbReference type="ARBA" id="ARBA00023211"/>
    </source>
</evidence>
<evidence type="ECO:0000256" key="3">
    <source>
        <dbReference type="ARBA" id="ARBA00022723"/>
    </source>
</evidence>
<gene>
    <name evidence="8" type="ORF">JAO74_07125</name>
</gene>
<evidence type="ECO:0000256" key="2">
    <source>
        <dbReference type="ARBA" id="ARBA00001946"/>
    </source>
</evidence>
<evidence type="ECO:0000313" key="9">
    <source>
        <dbReference type="Proteomes" id="UP000640426"/>
    </source>
</evidence>
<accession>A0ABS0XP42</accession>
<proteinExistence type="predicted"/>
<keyword evidence="9" id="KW-1185">Reference proteome</keyword>
<reference evidence="9" key="1">
    <citation type="submission" date="2020-12" db="EMBL/GenBank/DDBJ databases">
        <title>Hymenobacter sp.</title>
        <authorList>
            <person name="Kim M.K."/>
        </authorList>
    </citation>
    <scope>NUCLEOTIDE SEQUENCE [LARGE SCALE GENOMIC DNA]</scope>
    <source>
        <strain evidence="9">BT553</strain>
    </source>
</reference>
<dbReference type="PANTHER" id="PTHR12318">
    <property type="entry name" value="TESTOSTERONE-REGULATED PROTEIN RP2"/>
    <property type="match status" value="1"/>
</dbReference>
<evidence type="ECO:0000313" key="8">
    <source>
        <dbReference type="EMBL" id="MBJ6121560.1"/>
    </source>
</evidence>
<organism evidence="8 9">
    <name type="scientific">Sphingomonas mollis</name>
    <dbReference type="NCBI Taxonomy" id="2795726"/>
    <lineage>
        <taxon>Bacteria</taxon>
        <taxon>Pseudomonadati</taxon>
        <taxon>Pseudomonadota</taxon>
        <taxon>Alphaproteobacteria</taxon>
        <taxon>Sphingomonadales</taxon>
        <taxon>Sphingomonadaceae</taxon>
        <taxon>Sphingomonas</taxon>
    </lineage>
</organism>
<comment type="cofactor">
    <cofactor evidence="2">
        <name>Mg(2+)</name>
        <dbReference type="ChEBI" id="CHEBI:18420"/>
    </cofactor>
</comment>
<sequence>MTLPDPIPAATLIILRDSPSPGSPPELLMVKRAETMAFAGGAWVFPGGRVDPGDRALAVGLEAADVDGIAARIAAIRETLEEVGLAIGIDPPPGDATIAAMRTALHDGETIGAVLADHGLTIHPDLLVPYGRWRPSHQTTRVFDARFYVTSLPAEAPAATVDSTENVALAWRDAEAMLATADVIFPTRRTLERLAQFSSVASIVRDAAAYPVQTIVPWSEHRDGVEHICIPAGLGYPVTAEPLSSAMRG</sequence>
<comment type="cofactor">
    <cofactor evidence="1">
        <name>Mn(2+)</name>
        <dbReference type="ChEBI" id="CHEBI:29035"/>
    </cofactor>
</comment>
<dbReference type="RefSeq" id="WP_199036494.1">
    <property type="nucleotide sequence ID" value="NZ_JAELXS010000003.1"/>
</dbReference>
<dbReference type="PROSITE" id="PS51462">
    <property type="entry name" value="NUDIX"/>
    <property type="match status" value="1"/>
</dbReference>
<evidence type="ECO:0000256" key="4">
    <source>
        <dbReference type="ARBA" id="ARBA00022801"/>
    </source>
</evidence>
<keyword evidence="5" id="KW-0460">Magnesium</keyword>